<gene>
    <name evidence="1" type="ORF">AWC38_SpisGene3019</name>
</gene>
<protein>
    <submittedName>
        <fullName evidence="1">Uncharacterized protein</fullName>
    </submittedName>
</protein>
<dbReference type="OrthoDB" id="2371919at2759"/>
<dbReference type="SUPFAM" id="SSF56672">
    <property type="entry name" value="DNA/RNA polymerases"/>
    <property type="match status" value="1"/>
</dbReference>
<dbReference type="EMBL" id="LSMT01000026">
    <property type="protein sequence ID" value="PFX32192.1"/>
    <property type="molecule type" value="Genomic_DNA"/>
</dbReference>
<proteinExistence type="predicted"/>
<dbReference type="STRING" id="50429.A0A2B4SUG5"/>
<dbReference type="PANTHER" id="PTHR33050">
    <property type="entry name" value="REVERSE TRANSCRIPTASE DOMAIN-CONTAINING PROTEIN"/>
    <property type="match status" value="1"/>
</dbReference>
<dbReference type="AlphaFoldDB" id="A0A2B4SUG5"/>
<sequence length="570" mass="64486">MFADKPLSVYDKTQITKDFPRPNVESVFTPVFDDYLSSLVTGAKGVDKETKKFQDQLSDIVGPVSMAFEHNSNWHESEDNPGSIILSTQEASARGSVFWKMVPSPTKLPNQREKLIFQRPGPEQGKVPSCSTRSELCSTPKFPVTAASQAYAVTLNISLPLDKVKSIRRECQKVFENADITIRELALLLGKLSASIQAVFPAPLHYRHIQAVKKHTLALLGGYESPVCWTEEGLEELKWWRDHLSAWNWRAVLRTPPHLTIETNASPMGWGACCGNFQTRGLWSQSERLLHINCLELLAGGFALKSFLKNKYNIHVKLMMDNTTAISYINKMGGPTSLILSSLAFDLWQWCLNRSIRVEAHRLPGRLKFVADFESRAHPDSSDWKLEPSIFQGINNKWDPFTIDLFESRLTTKLSRFMSRKPDPEAEAMDAFTLDWSQLKDYAFPPFALIGRCLKQVLCQSVSQLTNVTPVWETQPWYPLLLEMTIDNPLFLPSFPRLLSRENELHPLAHLQLAAWLVSGVDMKVQQFHCQLKDCSGLHEEPGQKKLILQLGESGTVGVVNNKSIPFQHL</sequence>
<evidence type="ECO:0000313" key="2">
    <source>
        <dbReference type="Proteomes" id="UP000225706"/>
    </source>
</evidence>
<dbReference type="Proteomes" id="UP000225706">
    <property type="component" value="Unassembled WGS sequence"/>
</dbReference>
<name>A0A2B4SUG5_STYPI</name>
<reference evidence="2" key="1">
    <citation type="journal article" date="2017" name="bioRxiv">
        <title>Comparative analysis of the genomes of Stylophora pistillata and Acropora digitifera provides evidence for extensive differences between species of corals.</title>
        <authorList>
            <person name="Voolstra C.R."/>
            <person name="Li Y."/>
            <person name="Liew Y.J."/>
            <person name="Baumgarten S."/>
            <person name="Zoccola D."/>
            <person name="Flot J.-F."/>
            <person name="Tambutte S."/>
            <person name="Allemand D."/>
            <person name="Aranda M."/>
        </authorList>
    </citation>
    <scope>NUCLEOTIDE SEQUENCE [LARGE SCALE GENOMIC DNA]</scope>
</reference>
<dbReference type="InterPro" id="IPR052055">
    <property type="entry name" value="Hepadnavirus_pol/RT"/>
</dbReference>
<comment type="caution">
    <text evidence="1">The sequence shown here is derived from an EMBL/GenBank/DDBJ whole genome shotgun (WGS) entry which is preliminary data.</text>
</comment>
<dbReference type="CDD" id="cd09275">
    <property type="entry name" value="RNase_HI_RT_DIRS1"/>
    <property type="match status" value="1"/>
</dbReference>
<accession>A0A2B4SUG5</accession>
<organism evidence="1 2">
    <name type="scientific">Stylophora pistillata</name>
    <name type="common">Smooth cauliflower coral</name>
    <dbReference type="NCBI Taxonomy" id="50429"/>
    <lineage>
        <taxon>Eukaryota</taxon>
        <taxon>Metazoa</taxon>
        <taxon>Cnidaria</taxon>
        <taxon>Anthozoa</taxon>
        <taxon>Hexacorallia</taxon>
        <taxon>Scleractinia</taxon>
        <taxon>Astrocoeniina</taxon>
        <taxon>Pocilloporidae</taxon>
        <taxon>Stylophora</taxon>
    </lineage>
</organism>
<dbReference type="PANTHER" id="PTHR33050:SF7">
    <property type="entry name" value="RIBONUCLEASE H"/>
    <property type="match status" value="1"/>
</dbReference>
<evidence type="ECO:0000313" key="1">
    <source>
        <dbReference type="EMBL" id="PFX32192.1"/>
    </source>
</evidence>
<dbReference type="InterPro" id="IPR043502">
    <property type="entry name" value="DNA/RNA_pol_sf"/>
</dbReference>
<keyword evidence="2" id="KW-1185">Reference proteome</keyword>